<dbReference type="Gene3D" id="3.50.50.60">
    <property type="entry name" value="FAD/NAD(P)-binding domain"/>
    <property type="match status" value="1"/>
</dbReference>
<gene>
    <name evidence="7" type="primary">lhgO</name>
    <name evidence="7" type="ORF">E1809_04640</name>
</gene>
<comment type="cofactor">
    <cofactor evidence="1">
        <name>FAD</name>
        <dbReference type="ChEBI" id="CHEBI:57692"/>
    </cofactor>
</comment>
<feature type="domain" description="FAD dependent oxidoreductase" evidence="6">
    <location>
        <begin position="6"/>
        <end position="392"/>
    </location>
</feature>
<dbReference type="SUPFAM" id="SSF51905">
    <property type="entry name" value="FAD/NAD(P)-binding domain"/>
    <property type="match status" value="1"/>
</dbReference>
<evidence type="ECO:0000256" key="1">
    <source>
        <dbReference type="ARBA" id="ARBA00001974"/>
    </source>
</evidence>
<dbReference type="NCBIfam" id="NF008726">
    <property type="entry name" value="PRK11728.1"/>
    <property type="match status" value="1"/>
</dbReference>
<dbReference type="Gene3D" id="3.30.9.10">
    <property type="entry name" value="D-Amino Acid Oxidase, subunit A, domain 2"/>
    <property type="match status" value="1"/>
</dbReference>
<dbReference type="PANTHER" id="PTHR43104:SF2">
    <property type="entry name" value="L-2-HYDROXYGLUTARATE DEHYDROGENASE, MITOCHONDRIAL"/>
    <property type="match status" value="1"/>
</dbReference>
<dbReference type="AlphaFoldDB" id="A0A4R5KW07"/>
<organism evidence="7 8">
    <name type="scientific">Arthrobacter terricola</name>
    <dbReference type="NCBI Taxonomy" id="2547396"/>
    <lineage>
        <taxon>Bacteria</taxon>
        <taxon>Bacillati</taxon>
        <taxon>Actinomycetota</taxon>
        <taxon>Actinomycetes</taxon>
        <taxon>Micrococcales</taxon>
        <taxon>Micrococcaceae</taxon>
        <taxon>Arthrobacter</taxon>
    </lineage>
</organism>
<dbReference type="PANTHER" id="PTHR43104">
    <property type="entry name" value="L-2-HYDROXYGLUTARATE DEHYDROGENASE, MITOCHONDRIAL"/>
    <property type="match status" value="1"/>
</dbReference>
<evidence type="ECO:0000256" key="2">
    <source>
        <dbReference type="ARBA" id="ARBA00022630"/>
    </source>
</evidence>
<dbReference type="InterPro" id="IPR006076">
    <property type="entry name" value="FAD-dep_OxRdtase"/>
</dbReference>
<keyword evidence="8" id="KW-1185">Reference proteome</keyword>
<protein>
    <submittedName>
        <fullName evidence="7">L-2-hydroxyglutarate oxidase</fullName>
        <ecNumber evidence="7">1.1.3.-</ecNumber>
    </submittedName>
</protein>
<dbReference type="OrthoDB" id="9801699at2"/>
<reference evidence="7 8" key="1">
    <citation type="submission" date="2019-03" db="EMBL/GenBank/DDBJ databases">
        <title>Whole genome sequence of Arthrobacter sp JH1-1.</title>
        <authorList>
            <person name="Trinh H.N."/>
        </authorList>
    </citation>
    <scope>NUCLEOTIDE SEQUENCE [LARGE SCALE GENOMIC DNA]</scope>
    <source>
        <strain evidence="7 8">JH1-1</strain>
    </source>
</reference>
<name>A0A4R5KW07_9MICC</name>
<dbReference type="EMBL" id="SMRU01000004">
    <property type="protein sequence ID" value="TDF99966.1"/>
    <property type="molecule type" value="Genomic_DNA"/>
</dbReference>
<dbReference type="Proteomes" id="UP000295511">
    <property type="component" value="Unassembled WGS sequence"/>
</dbReference>
<comment type="similarity">
    <text evidence="5">Belongs to the L2HGDH family.</text>
</comment>
<comment type="caution">
    <text evidence="7">The sequence shown here is derived from an EMBL/GenBank/DDBJ whole genome shotgun (WGS) entry which is preliminary data.</text>
</comment>
<evidence type="ECO:0000313" key="8">
    <source>
        <dbReference type="Proteomes" id="UP000295511"/>
    </source>
</evidence>
<evidence type="ECO:0000256" key="5">
    <source>
        <dbReference type="ARBA" id="ARBA00037941"/>
    </source>
</evidence>
<keyword evidence="3" id="KW-0274">FAD</keyword>
<evidence type="ECO:0000313" key="7">
    <source>
        <dbReference type="EMBL" id="TDF99966.1"/>
    </source>
</evidence>
<evidence type="ECO:0000259" key="6">
    <source>
        <dbReference type="Pfam" id="PF01266"/>
    </source>
</evidence>
<dbReference type="RefSeq" id="WP_133203059.1">
    <property type="nucleotide sequence ID" value="NZ_SMRU01000004.1"/>
</dbReference>
<evidence type="ECO:0000256" key="4">
    <source>
        <dbReference type="ARBA" id="ARBA00023002"/>
    </source>
</evidence>
<accession>A0A4R5KW07</accession>
<evidence type="ECO:0000256" key="3">
    <source>
        <dbReference type="ARBA" id="ARBA00022827"/>
    </source>
</evidence>
<sequence>MSRVRAAVVGGGIIGVAVARQLTRSLGNVDVTVFEKEDELAAHQTGHNSGVVHAGLYYEPGSLKARLCRRGVELLQEFTAGKGVGYEECGKVVVAHNASELGRLEAIHRRAIANGVPDVRMINADELAAVEPHARGLAALHSPRTAIVDYRAVTNALAGDVTDAGGTVALGVAVTGIEERGPEIRVASTSGTEVYDLVITCAGLQSDRLAHASGDPANPRIVPFFGDYYLLRPEKRGLVKGLIYPVPDPRYPFLGVHLTKRIDGAIMVGPNAFLAAGREAYRRAQVSPGDLGEVLGFPGFWRFAAGNLPTAARETRLVVNSRAFVEEARKYVPELQAGDVTRGPRGIRAQAMTRDGSLVDDFVITGTNRLVHVRNAPSPGATSSMAIAEHIVSEAMDRASLS</sequence>
<dbReference type="InterPro" id="IPR036188">
    <property type="entry name" value="FAD/NAD-bd_sf"/>
</dbReference>
<keyword evidence="4 7" id="KW-0560">Oxidoreductase</keyword>
<dbReference type="Pfam" id="PF01266">
    <property type="entry name" value="DAO"/>
    <property type="match status" value="1"/>
</dbReference>
<dbReference type="GO" id="GO:0047545">
    <property type="term" value="F:(S)-2-hydroxyglutarate dehydrogenase activity"/>
    <property type="evidence" value="ECO:0007669"/>
    <property type="project" value="TreeGrafter"/>
</dbReference>
<proteinExistence type="inferred from homology"/>
<dbReference type="EC" id="1.1.3.-" evidence="7"/>
<dbReference type="GO" id="GO:0005737">
    <property type="term" value="C:cytoplasm"/>
    <property type="evidence" value="ECO:0007669"/>
    <property type="project" value="TreeGrafter"/>
</dbReference>
<keyword evidence="2" id="KW-0285">Flavoprotein</keyword>